<dbReference type="Pfam" id="PF00550">
    <property type="entry name" value="PP-binding"/>
    <property type="match status" value="1"/>
</dbReference>
<comment type="caution">
    <text evidence="6">The sequence shown here is derived from an EMBL/GenBank/DDBJ whole genome shotgun (WGS) entry which is preliminary data.</text>
</comment>
<dbReference type="Gene3D" id="3.40.47.10">
    <property type="match status" value="1"/>
</dbReference>
<dbReference type="PROSITE" id="PS52004">
    <property type="entry name" value="KS3_2"/>
    <property type="match status" value="1"/>
</dbReference>
<evidence type="ECO:0000313" key="7">
    <source>
        <dbReference type="Proteomes" id="UP001646157"/>
    </source>
</evidence>
<dbReference type="PROSITE" id="PS50075">
    <property type="entry name" value="CARRIER"/>
    <property type="match status" value="1"/>
</dbReference>
<feature type="domain" description="Ketosynthase family 3 (KS3)" evidence="5">
    <location>
        <begin position="28"/>
        <end position="454"/>
    </location>
</feature>
<dbReference type="SMART" id="SM00825">
    <property type="entry name" value="PKS_KS"/>
    <property type="match status" value="1"/>
</dbReference>
<dbReference type="InterPro" id="IPR014031">
    <property type="entry name" value="Ketoacyl_synth_C"/>
</dbReference>
<dbReference type="Gene3D" id="1.10.1200.10">
    <property type="entry name" value="ACP-like"/>
    <property type="match status" value="1"/>
</dbReference>
<dbReference type="InterPro" id="IPR020841">
    <property type="entry name" value="PKS_Beta-ketoAc_synthase_dom"/>
</dbReference>
<evidence type="ECO:0000256" key="3">
    <source>
        <dbReference type="ARBA" id="ARBA00022679"/>
    </source>
</evidence>
<dbReference type="Pfam" id="PF22621">
    <property type="entry name" value="CurL-like_PKS_C"/>
    <property type="match status" value="1"/>
</dbReference>
<accession>A0ABS2N9H8</accession>
<dbReference type="InterPro" id="IPR014030">
    <property type="entry name" value="Ketoacyl_synth_N"/>
</dbReference>
<name>A0ABS2N9H8_9BACI</name>
<evidence type="ECO:0000259" key="5">
    <source>
        <dbReference type="PROSITE" id="PS52004"/>
    </source>
</evidence>
<dbReference type="EMBL" id="JAFBDZ010000001">
    <property type="protein sequence ID" value="MBM7584502.1"/>
    <property type="molecule type" value="Genomic_DNA"/>
</dbReference>
<evidence type="ECO:0000259" key="4">
    <source>
        <dbReference type="PROSITE" id="PS50075"/>
    </source>
</evidence>
<dbReference type="InterPro" id="IPR009081">
    <property type="entry name" value="PP-bd_ACP"/>
</dbReference>
<gene>
    <name evidence="6" type="ORF">JOC86_001039</name>
</gene>
<dbReference type="Pfam" id="PF07993">
    <property type="entry name" value="NAD_binding_4"/>
    <property type="match status" value="1"/>
</dbReference>
<keyword evidence="7" id="KW-1185">Reference proteome</keyword>
<dbReference type="InterPro" id="IPR050091">
    <property type="entry name" value="PKS_NRPS_Biosynth_Enz"/>
</dbReference>
<reference evidence="6 7" key="1">
    <citation type="submission" date="2021-01" db="EMBL/GenBank/DDBJ databases">
        <title>Genomic Encyclopedia of Type Strains, Phase IV (KMG-IV): sequencing the most valuable type-strain genomes for metagenomic binning, comparative biology and taxonomic classification.</title>
        <authorList>
            <person name="Goeker M."/>
        </authorList>
    </citation>
    <scope>NUCLEOTIDE SEQUENCE [LARGE SCALE GENOMIC DNA]</scope>
    <source>
        <strain evidence="6 7">DSM 24834</strain>
    </source>
</reference>
<dbReference type="InterPro" id="IPR036291">
    <property type="entry name" value="NAD(P)-bd_dom_sf"/>
</dbReference>
<dbReference type="InterPro" id="IPR013120">
    <property type="entry name" value="FAR_NAD-bd"/>
</dbReference>
<proteinExistence type="predicted"/>
<dbReference type="Pfam" id="PF00109">
    <property type="entry name" value="ketoacyl-synt"/>
    <property type="match status" value="1"/>
</dbReference>
<protein>
    <submittedName>
        <fullName evidence="6">Thioester reductase-like protein</fullName>
    </submittedName>
</protein>
<organism evidence="6 7">
    <name type="scientific">Rossellomorea pakistanensis</name>
    <dbReference type="NCBI Taxonomy" id="992288"/>
    <lineage>
        <taxon>Bacteria</taxon>
        <taxon>Bacillati</taxon>
        <taxon>Bacillota</taxon>
        <taxon>Bacilli</taxon>
        <taxon>Bacillales</taxon>
        <taxon>Bacillaceae</taxon>
        <taxon>Rossellomorea</taxon>
    </lineage>
</organism>
<dbReference type="InterPro" id="IPR036736">
    <property type="entry name" value="ACP-like_sf"/>
</dbReference>
<dbReference type="InterPro" id="IPR010080">
    <property type="entry name" value="Thioester_reductase-like_dom"/>
</dbReference>
<keyword evidence="2" id="KW-0597">Phosphoprotein</keyword>
<dbReference type="NCBIfam" id="TIGR01746">
    <property type="entry name" value="Thioester-redct"/>
    <property type="match status" value="1"/>
</dbReference>
<dbReference type="SUPFAM" id="SSF51735">
    <property type="entry name" value="NAD(P)-binding Rossmann-fold domains"/>
    <property type="match status" value="1"/>
</dbReference>
<keyword evidence="1" id="KW-0596">Phosphopantetheine</keyword>
<sequence length="1187" mass="134737">MAKFLNFEKNSNESKVKSSTTIINEESTKEIAIIGMAMHYPKATNRNEFWSNLIHEMDCSGDFPVERRGDMESYLRFKNSLNDTLKYFRGSYLEKIDEFDYSFFGITPKEAVLMDPNQRLFLQTAWKAIEDAGYGGKKLVGSKTGVIVSSEGAKPLSYQTIVQDVEPESTYLAYPGNSGPMTASRISYLLDLHGPTMLIDTSCSSSLSAVNVAVQMLRNGQMDQAIVGAIKINLLPIDIGSRVGMESSDGRTRTFADNSDGTTLGEGSAALIFKPLSKAIRDHDHIYAVIKGSASNNDGRAISVTAPNPITQEAVIVEAWKDAGINPEHISYIEAHGTATQLGDPIEISGITNAFQRYTDKKQFCAIGSVKSNYAHTYCLAGITGVIKAALSLQHRKIPASLHFHKPNQNISFEESPLYINDQLTDWETDGKPRLCGVSSFGMSGTNCHIVLEEAPQREGNEVVQRDPHVFTLSTKTETSLHLLLIDYLRDLTQEQSKQVSLSDICYTASTGRGHYPHRIALIVNDLRELQCKLMKLAQDGWEETEKNVYYQHTTHSFETEEASQYVEQVLGTDTEKESLLIKIADLYVKGADIDWEKLYSKQSPHKVSLPTYPFDHVKCWIDIPETSAINMTDPELLQTYQEVAGYLEEQESLDSTTKMKVEKWLGTFKKFLPNESESPLQSVELTGREDNNYSKNEQEIAVVWQNILGLKVVNIHEDFFDLGGDSFIAIQLVSKLHKKYQVTLNDIFTYRSIYQLAKNIKEQLDSPEVKLEKLKKSSQSPSMITTEMQRFIREETNKYEAQYKELERLDLTQVKNYSNIFLTGATGYLGIHLLNDLLKESNSHLHVLVRGKTKAEAEARLANKWEYYFGYNSFDRNRVTIVNGDLVHDRFGLIDEEYDSLAGTIDCIIHSAATVKHFGDYSEFEELNVNGTKRIIRFAHEQKPKDINFISTTAVSKGKIQDRKCIVFTEYDHDIGQEVGHPYGESKFEAEKLIVEARNQGLICNIYRVGNIMCHSETGKFQENIEDNGLYTIIQSMIKMNIFPDSSHGEIDFTYIDFVSRSICLLFNREHLSNETYHLMNLDKTSFYELGEAAKSSGLSVKVAPYGEFIDFMSDNYTDEHFGPYIHNLLLHFGFFEELEEEERTHFVMLSDKTEWLLKQFGLVWRKPNQDQLKKILDHCIEVQFI</sequence>
<dbReference type="Gene3D" id="3.40.50.720">
    <property type="entry name" value="NAD(P)-binding Rossmann-like Domain"/>
    <property type="match status" value="1"/>
</dbReference>
<dbReference type="SUPFAM" id="SSF47336">
    <property type="entry name" value="ACP-like"/>
    <property type="match status" value="1"/>
</dbReference>
<dbReference type="Proteomes" id="UP001646157">
    <property type="component" value="Unassembled WGS sequence"/>
</dbReference>
<dbReference type="SUPFAM" id="SSF53901">
    <property type="entry name" value="Thiolase-like"/>
    <property type="match status" value="1"/>
</dbReference>
<dbReference type="RefSeq" id="WP_205168650.1">
    <property type="nucleotide sequence ID" value="NZ_JAFBDZ010000001.1"/>
</dbReference>
<evidence type="ECO:0000256" key="2">
    <source>
        <dbReference type="ARBA" id="ARBA00022553"/>
    </source>
</evidence>
<dbReference type="CDD" id="cd05235">
    <property type="entry name" value="SDR_e1"/>
    <property type="match status" value="1"/>
</dbReference>
<evidence type="ECO:0000313" key="6">
    <source>
        <dbReference type="EMBL" id="MBM7584502.1"/>
    </source>
</evidence>
<feature type="domain" description="Carrier" evidence="4">
    <location>
        <begin position="692"/>
        <end position="772"/>
    </location>
</feature>
<dbReference type="InterPro" id="IPR016039">
    <property type="entry name" value="Thiolase-like"/>
</dbReference>
<dbReference type="CDD" id="cd00833">
    <property type="entry name" value="PKS"/>
    <property type="match status" value="1"/>
</dbReference>
<dbReference type="PANTHER" id="PTHR43775:SF37">
    <property type="entry name" value="SI:DKEY-61P9.11"/>
    <property type="match status" value="1"/>
</dbReference>
<evidence type="ECO:0000256" key="1">
    <source>
        <dbReference type="ARBA" id="ARBA00022450"/>
    </source>
</evidence>
<dbReference type="PANTHER" id="PTHR43775">
    <property type="entry name" value="FATTY ACID SYNTHASE"/>
    <property type="match status" value="1"/>
</dbReference>
<dbReference type="Pfam" id="PF02801">
    <property type="entry name" value="Ketoacyl-synt_C"/>
    <property type="match status" value="1"/>
</dbReference>
<keyword evidence="3" id="KW-0808">Transferase</keyword>
<dbReference type="Gene3D" id="1.10.1240.100">
    <property type="match status" value="1"/>
</dbReference>